<dbReference type="EMBL" id="JAEVFJ010000001">
    <property type="protein sequence ID" value="KAH8108117.1"/>
    <property type="molecule type" value="Genomic_DNA"/>
</dbReference>
<comment type="caution">
    <text evidence="10">The sequence shown here is derived from an EMBL/GenBank/DDBJ whole genome shotgun (WGS) entry which is preliminary data.</text>
</comment>
<keyword evidence="3" id="KW-0813">Transport</keyword>
<evidence type="ECO:0000256" key="3">
    <source>
        <dbReference type="ARBA" id="ARBA00022448"/>
    </source>
</evidence>
<reference evidence="10" key="1">
    <citation type="journal article" date="2021" name="New Phytol.">
        <title>Evolutionary innovations through gain and loss of genes in the ectomycorrhizal Boletales.</title>
        <authorList>
            <person name="Wu G."/>
            <person name="Miyauchi S."/>
            <person name="Morin E."/>
            <person name="Kuo A."/>
            <person name="Drula E."/>
            <person name="Varga T."/>
            <person name="Kohler A."/>
            <person name="Feng B."/>
            <person name="Cao Y."/>
            <person name="Lipzen A."/>
            <person name="Daum C."/>
            <person name="Hundley H."/>
            <person name="Pangilinan J."/>
            <person name="Johnson J."/>
            <person name="Barry K."/>
            <person name="LaButti K."/>
            <person name="Ng V."/>
            <person name="Ahrendt S."/>
            <person name="Min B."/>
            <person name="Choi I.G."/>
            <person name="Park H."/>
            <person name="Plett J.M."/>
            <person name="Magnuson J."/>
            <person name="Spatafora J.W."/>
            <person name="Nagy L.G."/>
            <person name="Henrissat B."/>
            <person name="Grigoriev I.V."/>
            <person name="Yang Z.L."/>
            <person name="Xu J."/>
            <person name="Martin F.M."/>
        </authorList>
    </citation>
    <scope>NUCLEOTIDE SEQUENCE</scope>
    <source>
        <strain evidence="10">KKN 215</strain>
    </source>
</reference>
<dbReference type="GO" id="GO:0006122">
    <property type="term" value="P:mitochondrial electron transport, ubiquinol to cytochrome c"/>
    <property type="evidence" value="ECO:0007669"/>
    <property type="project" value="InterPro"/>
</dbReference>
<organism evidence="10 11">
    <name type="scientific">Cristinia sonorae</name>
    <dbReference type="NCBI Taxonomy" id="1940300"/>
    <lineage>
        <taxon>Eukaryota</taxon>
        <taxon>Fungi</taxon>
        <taxon>Dikarya</taxon>
        <taxon>Basidiomycota</taxon>
        <taxon>Agaricomycotina</taxon>
        <taxon>Agaricomycetes</taxon>
        <taxon>Agaricomycetidae</taxon>
        <taxon>Agaricales</taxon>
        <taxon>Pleurotineae</taxon>
        <taxon>Stephanosporaceae</taxon>
        <taxon>Cristinia</taxon>
    </lineage>
</organism>
<dbReference type="Proteomes" id="UP000813824">
    <property type="component" value="Unassembled WGS sequence"/>
</dbReference>
<keyword evidence="5" id="KW-0999">Mitochondrion inner membrane</keyword>
<evidence type="ECO:0000313" key="11">
    <source>
        <dbReference type="Proteomes" id="UP000813824"/>
    </source>
</evidence>
<dbReference type="InterPro" id="IPR003197">
    <property type="entry name" value="QCR7"/>
</dbReference>
<dbReference type="Gene3D" id="1.10.1090.10">
    <property type="entry name" value="Cytochrome b-c1 complex subunit 7"/>
    <property type="match status" value="1"/>
</dbReference>
<keyword evidence="4" id="KW-0679">Respiratory chain</keyword>
<gene>
    <name evidence="10" type="ORF">BXZ70DRAFT_884410</name>
</gene>
<comment type="subcellular location">
    <subcellularLocation>
        <location evidence="1">Mitochondrion inner membrane</location>
        <topology evidence="1">Peripheral membrane protein</topology>
        <orientation evidence="1">Matrix side</orientation>
    </subcellularLocation>
</comment>
<evidence type="ECO:0000256" key="2">
    <source>
        <dbReference type="ARBA" id="ARBA00008554"/>
    </source>
</evidence>
<evidence type="ECO:0000256" key="8">
    <source>
        <dbReference type="ARBA" id="ARBA00023136"/>
    </source>
</evidence>
<evidence type="ECO:0000256" key="4">
    <source>
        <dbReference type="ARBA" id="ARBA00022660"/>
    </source>
</evidence>
<name>A0A8K0V2N0_9AGAR</name>
<keyword evidence="6" id="KW-0249">Electron transport</keyword>
<dbReference type="PANTHER" id="PTHR12022">
    <property type="entry name" value="UBIQUINOL-CYTOCHROME C REDUCTASE COMPLEX 14 KD PROTEIN"/>
    <property type="match status" value="1"/>
</dbReference>
<evidence type="ECO:0000256" key="9">
    <source>
        <dbReference type="ARBA" id="ARBA00031684"/>
    </source>
</evidence>
<evidence type="ECO:0000256" key="7">
    <source>
        <dbReference type="ARBA" id="ARBA00023128"/>
    </source>
</evidence>
<dbReference type="PANTHER" id="PTHR12022:SF0">
    <property type="entry name" value="CYTOCHROME B-C1 COMPLEX SUBUNIT 7"/>
    <property type="match status" value="1"/>
</dbReference>
<dbReference type="InterPro" id="IPR036544">
    <property type="entry name" value="QCR7_sf"/>
</dbReference>
<evidence type="ECO:0000256" key="6">
    <source>
        <dbReference type="ARBA" id="ARBA00022982"/>
    </source>
</evidence>
<evidence type="ECO:0000256" key="1">
    <source>
        <dbReference type="ARBA" id="ARBA00004443"/>
    </source>
</evidence>
<dbReference type="GO" id="GO:0005743">
    <property type="term" value="C:mitochondrial inner membrane"/>
    <property type="evidence" value="ECO:0007669"/>
    <property type="project" value="UniProtKB-SubCell"/>
</dbReference>
<dbReference type="FunFam" id="1.10.1090.10:FF:000001">
    <property type="entry name" value="Cytochrome b-c1 complex subunit 7"/>
    <property type="match status" value="1"/>
</dbReference>
<dbReference type="GO" id="GO:0045275">
    <property type="term" value="C:respiratory chain complex III"/>
    <property type="evidence" value="ECO:0007669"/>
    <property type="project" value="InterPro"/>
</dbReference>
<comment type="similarity">
    <text evidence="2">Belongs to the UQCRB/QCR7 family.</text>
</comment>
<keyword evidence="11" id="KW-1185">Reference proteome</keyword>
<dbReference type="SUPFAM" id="SSF81524">
    <property type="entry name" value="14 kDa protein of cytochrome bc1 complex (Ubiquinol-cytochrome c reductase)"/>
    <property type="match status" value="1"/>
</dbReference>
<dbReference type="OrthoDB" id="425749at2759"/>
<keyword evidence="8" id="KW-0472">Membrane</keyword>
<proteinExistence type="inferred from homology"/>
<keyword evidence="7" id="KW-0496">Mitochondrion</keyword>
<dbReference type="AlphaFoldDB" id="A0A8K0V2N0"/>
<dbReference type="Pfam" id="PF02271">
    <property type="entry name" value="UCR_14kD"/>
    <property type="match status" value="1"/>
</dbReference>
<accession>A0A8K0V2N0</accession>
<evidence type="ECO:0000313" key="10">
    <source>
        <dbReference type="EMBL" id="KAH8108117.1"/>
    </source>
</evidence>
<sequence>MTVFGPLGPSLAPWLRSFKGFRGLLKSHADWYANLAGYRQMGLKYDDLLIEERPDVERAINRLTPRETYDRSYRFKRASHQSVLHKNLPKDQWITKEEDIRYLRPHVEEVVKEDNERKVWESLAVSRK</sequence>
<evidence type="ECO:0000256" key="5">
    <source>
        <dbReference type="ARBA" id="ARBA00022792"/>
    </source>
</evidence>
<protein>
    <recommendedName>
        <fullName evidence="9">Complex III subunit 7</fullName>
    </recommendedName>
</protein>